<dbReference type="EMBL" id="SCKX01000001">
    <property type="protein sequence ID" value="RWZ78898.1"/>
    <property type="molecule type" value="Genomic_DNA"/>
</dbReference>
<dbReference type="Proteomes" id="UP000289257">
    <property type="component" value="Unassembled WGS sequence"/>
</dbReference>
<keyword evidence="1" id="KW-1133">Transmembrane helix</keyword>
<reference evidence="2" key="1">
    <citation type="submission" date="2019-01" db="EMBL/GenBank/DDBJ databases">
        <title>Genomic signatures and co-occurrence patterns of the ultra-small Saccharimodia (Patescibacteria phylum) suggest a symbiotic lifestyle.</title>
        <authorList>
            <person name="Lemos L."/>
            <person name="Medeiros J."/>
            <person name="Andreote F."/>
            <person name="Fernandes G."/>
            <person name="Varani A."/>
            <person name="Oliveira G."/>
            <person name="Pylro V."/>
        </authorList>
    </citation>
    <scope>NUCLEOTIDE SEQUENCE [LARGE SCALE GENOMIC DNA]</scope>
    <source>
        <strain evidence="2">AMD02</strain>
    </source>
</reference>
<comment type="caution">
    <text evidence="2">The sequence shown here is derived from an EMBL/GenBank/DDBJ whole genome shotgun (WGS) entry which is preliminary data.</text>
</comment>
<feature type="transmembrane region" description="Helical" evidence="1">
    <location>
        <begin position="113"/>
        <end position="133"/>
    </location>
</feature>
<evidence type="ECO:0000313" key="2">
    <source>
        <dbReference type="EMBL" id="RWZ78898.1"/>
    </source>
</evidence>
<accession>A0A4Q0AJP2</accession>
<feature type="transmembrane region" description="Helical" evidence="1">
    <location>
        <begin position="33"/>
        <end position="56"/>
    </location>
</feature>
<evidence type="ECO:0000256" key="1">
    <source>
        <dbReference type="SAM" id="Phobius"/>
    </source>
</evidence>
<protein>
    <submittedName>
        <fullName evidence="2">Uncharacterized protein</fullName>
    </submittedName>
</protein>
<name>A0A4Q0AJP2_9BACT</name>
<keyword evidence="1" id="KW-0812">Transmembrane</keyword>
<gene>
    <name evidence="2" type="ORF">EOT05_04095</name>
</gene>
<evidence type="ECO:0000313" key="3">
    <source>
        <dbReference type="Proteomes" id="UP000289257"/>
    </source>
</evidence>
<keyword evidence="1" id="KW-0472">Membrane</keyword>
<feature type="transmembrane region" description="Helical" evidence="1">
    <location>
        <begin position="139"/>
        <end position="159"/>
    </location>
</feature>
<sequence>MELISKLEKIVLGWARNVPHLPTVGRRWLGANVWWIAAIGTVITGIAVLVSLARIFTLISLIGAPSSAYYVLGSNYVSLALVGALISFVFLVANGVLLAAAVKPLQNMQKKGWVLLFMTLLVATISVVVRAVLSFSVVGFIIGIIFGAVGVVIGAYFLFEIHDQFGHRAIKAKPVSIEKDEQL</sequence>
<dbReference type="AlphaFoldDB" id="A0A4Q0AJP2"/>
<feature type="transmembrane region" description="Helical" evidence="1">
    <location>
        <begin position="76"/>
        <end position="101"/>
    </location>
</feature>
<organism evidence="2 3">
    <name type="scientific">Candidatus Microsaccharimonas sossegonensis</name>
    <dbReference type="NCBI Taxonomy" id="2506948"/>
    <lineage>
        <taxon>Bacteria</taxon>
        <taxon>Candidatus Saccharimonadota</taxon>
        <taxon>Candidatus Saccharimonadia</taxon>
        <taxon>Candidatus Saccharimonadales</taxon>
        <taxon>Candidatus Saccharimonadaceae</taxon>
        <taxon>Candidatus Microsaccharimonas</taxon>
    </lineage>
</organism>
<proteinExistence type="predicted"/>
<keyword evidence="3" id="KW-1185">Reference proteome</keyword>